<accession>A0A1J6IES1</accession>
<gene>
    <name evidence="7" type="primary">UNE10_0</name>
    <name evidence="7" type="ORF">A4A49_18627</name>
</gene>
<keyword evidence="3" id="KW-0238">DNA-binding</keyword>
<evidence type="ECO:0000256" key="2">
    <source>
        <dbReference type="ARBA" id="ARBA00023015"/>
    </source>
</evidence>
<dbReference type="InterPro" id="IPR031066">
    <property type="entry name" value="bHLH_ALC-like_plant"/>
</dbReference>
<keyword evidence="8" id="KW-1185">Reference proteome</keyword>
<dbReference type="Gene3D" id="4.10.280.10">
    <property type="entry name" value="Helix-loop-helix DNA-binding domain"/>
    <property type="match status" value="1"/>
</dbReference>
<evidence type="ECO:0000256" key="5">
    <source>
        <dbReference type="ARBA" id="ARBA00023242"/>
    </source>
</evidence>
<dbReference type="PANTHER" id="PTHR45855:SF12">
    <property type="entry name" value="TRANSCRIPTION FACTOR PIF7-LIKE ISOFORM X1"/>
    <property type="match status" value="1"/>
</dbReference>
<evidence type="ECO:0000259" key="6">
    <source>
        <dbReference type="PROSITE" id="PS50888"/>
    </source>
</evidence>
<dbReference type="InterPro" id="IPR036638">
    <property type="entry name" value="HLH_DNA-bd_sf"/>
</dbReference>
<protein>
    <submittedName>
        <fullName evidence="7">Transcription factor une10</fullName>
    </submittedName>
</protein>
<name>A0A1J6IES1_NICAT</name>
<dbReference type="AlphaFoldDB" id="A0A1J6IES1"/>
<dbReference type="OMA" id="EQTKHTW"/>
<dbReference type="STRING" id="49451.A0A1J6IES1"/>
<dbReference type="GO" id="GO:0046983">
    <property type="term" value="F:protein dimerization activity"/>
    <property type="evidence" value="ECO:0007669"/>
    <property type="project" value="InterPro"/>
</dbReference>
<dbReference type="SUPFAM" id="SSF47459">
    <property type="entry name" value="HLH, helix-loop-helix DNA-binding domain"/>
    <property type="match status" value="1"/>
</dbReference>
<dbReference type="EMBL" id="MJEQ01037188">
    <property type="protein sequence ID" value="OIT02876.1"/>
    <property type="molecule type" value="Genomic_DNA"/>
</dbReference>
<reference evidence="7" key="1">
    <citation type="submission" date="2016-11" db="EMBL/GenBank/DDBJ databases">
        <title>The genome of Nicotiana attenuata.</title>
        <authorList>
            <person name="Xu S."/>
            <person name="Brockmoeller T."/>
            <person name="Gaquerel E."/>
            <person name="Navarro A."/>
            <person name="Kuhl H."/>
            <person name="Gase K."/>
            <person name="Ling Z."/>
            <person name="Zhou W."/>
            <person name="Kreitzer C."/>
            <person name="Stanke M."/>
            <person name="Tang H."/>
            <person name="Lyons E."/>
            <person name="Pandey P."/>
            <person name="Pandey S.P."/>
            <person name="Timmermann B."/>
            <person name="Baldwin I.T."/>
        </authorList>
    </citation>
    <scope>NUCLEOTIDE SEQUENCE [LARGE SCALE GENOMIC DNA]</scope>
    <source>
        <strain evidence="7">UT</strain>
    </source>
</reference>
<dbReference type="GO" id="GO:0003677">
    <property type="term" value="F:DNA binding"/>
    <property type="evidence" value="ECO:0007669"/>
    <property type="project" value="UniProtKB-KW"/>
</dbReference>
<dbReference type="Pfam" id="PF00010">
    <property type="entry name" value="HLH"/>
    <property type="match status" value="1"/>
</dbReference>
<proteinExistence type="predicted"/>
<dbReference type="PANTHER" id="PTHR45855">
    <property type="entry name" value="TRANSCRIPTION FACTOR PIF1-RELATED"/>
    <property type="match status" value="1"/>
</dbReference>
<comment type="caution">
    <text evidence="7">The sequence shown here is derived from an EMBL/GenBank/DDBJ whole genome shotgun (WGS) entry which is preliminary data.</text>
</comment>
<evidence type="ECO:0000313" key="7">
    <source>
        <dbReference type="EMBL" id="OIT02876.1"/>
    </source>
</evidence>
<evidence type="ECO:0000313" key="8">
    <source>
        <dbReference type="Proteomes" id="UP000187609"/>
    </source>
</evidence>
<keyword evidence="2" id="KW-0805">Transcription regulation</keyword>
<feature type="domain" description="BHLH" evidence="6">
    <location>
        <begin position="190"/>
        <end position="239"/>
    </location>
</feature>
<dbReference type="SMART" id="SM00353">
    <property type="entry name" value="HLH"/>
    <property type="match status" value="1"/>
</dbReference>
<evidence type="ECO:0000256" key="1">
    <source>
        <dbReference type="ARBA" id="ARBA00004123"/>
    </source>
</evidence>
<dbReference type="Gramene" id="OIT02876">
    <property type="protein sequence ID" value="OIT02876"/>
    <property type="gene ID" value="A4A49_18627"/>
</dbReference>
<evidence type="ECO:0000256" key="3">
    <source>
        <dbReference type="ARBA" id="ARBA00023125"/>
    </source>
</evidence>
<keyword evidence="5" id="KW-0539">Nucleus</keyword>
<sequence length="418" mass="46798">MSHNWNHRQQRQEQTVELPEEENRYPHVHNQQPQNHLVPMSKCEVAELTWENGQLAMHRLGNNLPNEQTKHTWERASDTLESVVHQATNCQKQNLDLKGSDKNKANINTENIVKQETIGGVVKKRMRSDSDPQLYGTSGRLVGEYHKNIFDHQNAEPSASASVRDTVMTWPNYHSLDESSRSFKSRATFNEDSACHIAGLRRRDRINEKMKALQKLVPNASKTDKASMLDEVIKYLKQLQAQIQLISSARNMESQMMMQLSLGMQLPHIQMPLLARMGTGVNLDMTSGMLNNMTANLARAAAAAATTPHQSLNAPFIYPTSIATSCPPFMSPAYAMAPTIPTPPQANGDASASRAAVAPSVSNSFPFNDPRSAFLAQSMNMEFNNQLAAQYMQQANNQSMQTRNKNLNQGNLNQRQTE</sequence>
<comment type="subcellular location">
    <subcellularLocation>
        <location evidence="1">Nucleus</location>
    </subcellularLocation>
</comment>
<evidence type="ECO:0000256" key="4">
    <source>
        <dbReference type="ARBA" id="ARBA00023163"/>
    </source>
</evidence>
<dbReference type="PROSITE" id="PS50888">
    <property type="entry name" value="BHLH"/>
    <property type="match status" value="1"/>
</dbReference>
<dbReference type="GO" id="GO:0005634">
    <property type="term" value="C:nucleus"/>
    <property type="evidence" value="ECO:0007669"/>
    <property type="project" value="UniProtKB-SubCell"/>
</dbReference>
<dbReference type="InterPro" id="IPR011598">
    <property type="entry name" value="bHLH_dom"/>
</dbReference>
<dbReference type="SMR" id="A0A1J6IES1"/>
<keyword evidence="4" id="KW-0804">Transcription</keyword>
<organism evidence="7 8">
    <name type="scientific">Nicotiana attenuata</name>
    <name type="common">Coyote tobacco</name>
    <dbReference type="NCBI Taxonomy" id="49451"/>
    <lineage>
        <taxon>Eukaryota</taxon>
        <taxon>Viridiplantae</taxon>
        <taxon>Streptophyta</taxon>
        <taxon>Embryophyta</taxon>
        <taxon>Tracheophyta</taxon>
        <taxon>Spermatophyta</taxon>
        <taxon>Magnoliopsida</taxon>
        <taxon>eudicotyledons</taxon>
        <taxon>Gunneridae</taxon>
        <taxon>Pentapetalae</taxon>
        <taxon>asterids</taxon>
        <taxon>lamiids</taxon>
        <taxon>Solanales</taxon>
        <taxon>Solanaceae</taxon>
        <taxon>Nicotianoideae</taxon>
        <taxon>Nicotianeae</taxon>
        <taxon>Nicotiana</taxon>
    </lineage>
</organism>
<dbReference type="Proteomes" id="UP000187609">
    <property type="component" value="Unassembled WGS sequence"/>
</dbReference>